<keyword evidence="3" id="KW-1133">Transmembrane helix</keyword>
<evidence type="ECO:0000256" key="3">
    <source>
        <dbReference type="SAM" id="Phobius"/>
    </source>
</evidence>
<feature type="region of interest" description="Disordered" evidence="2">
    <location>
        <begin position="512"/>
        <end position="554"/>
    </location>
</feature>
<keyword evidence="3" id="KW-0812">Transmembrane</keyword>
<evidence type="ECO:0000313" key="4">
    <source>
        <dbReference type="EMBL" id="KAJ5146491.1"/>
    </source>
</evidence>
<dbReference type="EMBL" id="JAPQKL010000001">
    <property type="protein sequence ID" value="KAJ5146491.1"/>
    <property type="molecule type" value="Genomic_DNA"/>
</dbReference>
<comment type="caution">
    <text evidence="4">The sequence shown here is derived from an EMBL/GenBank/DDBJ whole genome shotgun (WGS) entry which is preliminary data.</text>
</comment>
<proteinExistence type="predicted"/>
<dbReference type="GeneID" id="81400969"/>
<dbReference type="OrthoDB" id="4354728at2759"/>
<reference evidence="4" key="1">
    <citation type="submission" date="2022-11" db="EMBL/GenBank/DDBJ databases">
        <authorList>
            <person name="Petersen C."/>
        </authorList>
    </citation>
    <scope>NUCLEOTIDE SEQUENCE</scope>
    <source>
        <strain evidence="4">IBT 22155</strain>
    </source>
</reference>
<accession>A0A9W9HGV7</accession>
<sequence length="792" mass="87279">MAPPDNLALPEEQKRPGTPFTGTTSRTAASAALVEASESPPRKSSNIRNQRIDGPWLSETGPSGAVPSTTIPAISDHRLQQAQREIIALNNKLADAEDIIARQEIEKADSKPKESSMEPRIYCDFIVPRESPRSQNKEEIARLSAKFDVLEARYKEAMRALEKAEGDTDAGSAWRGKYGSDDEAWKALSDLVEEIDDDNLRIRHTDGQGSVHELLAQESKVLGMEFLKHRQRHAQREIPSTEATTGSIPQGSQSIKRLKHATEVNDLMSNPTENQIAEFNQPHDGSQTGEYLAPPDGYMEWQETKECLLSPWTPIHRPPLVEQIPQAEERMGSVDWTLWTERKRRISRRTVVEASPELLARIDEIQPCNGQVAEETVRKTESLLLGRDESIPARSIQPVHLQLVPAQPVLQVQPESVQTEEALTPEVVSQSAISQPTINIPQTSEQVPLEAAMSVHKVHFATVPTEVPTQTTMSVLTGSQTTPTTQTVLEYYDKVATEGVLNEPALYPQAHAALKPSPPEDNNSAWSDEERWPALESQGPSETGPTSPTLTMPGSYVFDTLDEVVQAPAAVELSFVHESTHGSLRTGTRSHLEVLLSQREERRQTESALMPTPEGLQVASASRDPTSSQVASPEDGPATGTVRAAVSEGAERVEDADSPEMLSEEQTTGERREQSGGREATSGHQKPDAKSSGPPAVTATSEASDMQEGSALLKELWVGARRLTFGLSVLMILILWSFPLWARYLGHWRYAMEGPEQFLSELREEHGYGVPIVGRLIYIFLRFCAGDRTLFG</sequence>
<keyword evidence="3" id="KW-0472">Membrane</keyword>
<keyword evidence="1" id="KW-0175">Coiled coil</keyword>
<gene>
    <name evidence="4" type="ORF">N7515_001055</name>
</gene>
<feature type="coiled-coil region" evidence="1">
    <location>
        <begin position="79"/>
        <end position="106"/>
    </location>
</feature>
<feature type="region of interest" description="Disordered" evidence="2">
    <location>
        <begin position="599"/>
        <end position="705"/>
    </location>
</feature>
<feature type="transmembrane region" description="Helical" evidence="3">
    <location>
        <begin position="723"/>
        <end position="742"/>
    </location>
</feature>
<dbReference type="RefSeq" id="XP_056526965.1">
    <property type="nucleotide sequence ID" value="XM_056661799.1"/>
</dbReference>
<feature type="compositionally biased region" description="Polar residues" evidence="2">
    <location>
        <begin position="619"/>
        <end position="631"/>
    </location>
</feature>
<organism evidence="4 5">
    <name type="scientific">Penicillium bovifimosum</name>
    <dbReference type="NCBI Taxonomy" id="126998"/>
    <lineage>
        <taxon>Eukaryota</taxon>
        <taxon>Fungi</taxon>
        <taxon>Dikarya</taxon>
        <taxon>Ascomycota</taxon>
        <taxon>Pezizomycotina</taxon>
        <taxon>Eurotiomycetes</taxon>
        <taxon>Eurotiomycetidae</taxon>
        <taxon>Eurotiales</taxon>
        <taxon>Aspergillaceae</taxon>
        <taxon>Penicillium</taxon>
    </lineage>
</organism>
<feature type="region of interest" description="Disordered" evidence="2">
    <location>
        <begin position="1"/>
        <end position="70"/>
    </location>
</feature>
<keyword evidence="5" id="KW-1185">Reference proteome</keyword>
<evidence type="ECO:0000313" key="5">
    <source>
        <dbReference type="Proteomes" id="UP001149079"/>
    </source>
</evidence>
<name>A0A9W9HGV7_9EURO</name>
<dbReference type="AlphaFoldDB" id="A0A9W9HGV7"/>
<feature type="compositionally biased region" description="Low complexity" evidence="2">
    <location>
        <begin position="21"/>
        <end position="39"/>
    </location>
</feature>
<protein>
    <submittedName>
        <fullName evidence="4">Uncharacterized protein</fullName>
    </submittedName>
</protein>
<feature type="coiled-coil region" evidence="1">
    <location>
        <begin position="133"/>
        <end position="167"/>
    </location>
</feature>
<feature type="compositionally biased region" description="Polar residues" evidence="2">
    <location>
        <begin position="538"/>
        <end position="552"/>
    </location>
</feature>
<dbReference type="Proteomes" id="UP001149079">
    <property type="component" value="Unassembled WGS sequence"/>
</dbReference>
<evidence type="ECO:0000256" key="2">
    <source>
        <dbReference type="SAM" id="MobiDB-lite"/>
    </source>
</evidence>
<reference evidence="4" key="2">
    <citation type="journal article" date="2023" name="IMA Fungus">
        <title>Comparative genomic study of the Penicillium genus elucidates a diverse pangenome and 15 lateral gene transfer events.</title>
        <authorList>
            <person name="Petersen C."/>
            <person name="Sorensen T."/>
            <person name="Nielsen M.R."/>
            <person name="Sondergaard T.E."/>
            <person name="Sorensen J.L."/>
            <person name="Fitzpatrick D.A."/>
            <person name="Frisvad J.C."/>
            <person name="Nielsen K.L."/>
        </authorList>
    </citation>
    <scope>NUCLEOTIDE SEQUENCE</scope>
    <source>
        <strain evidence="4">IBT 22155</strain>
    </source>
</reference>
<evidence type="ECO:0000256" key="1">
    <source>
        <dbReference type="SAM" id="Coils"/>
    </source>
</evidence>